<protein>
    <submittedName>
        <fullName evidence="2">Class I SAM-dependent methyltransferase</fullName>
    </submittedName>
</protein>
<keyword evidence="3" id="KW-1185">Reference proteome</keyword>
<dbReference type="Pfam" id="PF08241">
    <property type="entry name" value="Methyltransf_11"/>
    <property type="match status" value="1"/>
</dbReference>
<proteinExistence type="predicted"/>
<dbReference type="GO" id="GO:0008757">
    <property type="term" value="F:S-adenosylmethionine-dependent methyltransferase activity"/>
    <property type="evidence" value="ECO:0007669"/>
    <property type="project" value="InterPro"/>
</dbReference>
<reference evidence="2" key="1">
    <citation type="submission" date="2020-08" db="EMBL/GenBank/DDBJ databases">
        <title>Genome public.</title>
        <authorList>
            <person name="Liu C."/>
            <person name="Sun Q."/>
        </authorList>
    </citation>
    <scope>NUCLEOTIDE SEQUENCE</scope>
    <source>
        <strain evidence="2">NSJ-64</strain>
    </source>
</reference>
<dbReference type="Gene3D" id="3.40.50.150">
    <property type="entry name" value="Vaccinia Virus protein VP39"/>
    <property type="match status" value="1"/>
</dbReference>
<sequence length="194" mass="21773">MKKEEQIAFFDNLAESWDSLHHPDPERLACLAELCGIAPGARLLYVACDTGTLIPYLLKKDPASILAVDYSPQMIRRAKEKLSDPRVTFLCTDTVDVGEQDFDCAVIYGAFPHFENRGSIIRHMYRILSPQGRLMICHSECRKNINAGHGENIPAEITIPLPTGYILKKSLEDYFSVDIVVDTDKLYVVSGIKN</sequence>
<feature type="domain" description="Methyltransferase type 11" evidence="1">
    <location>
        <begin position="44"/>
        <end position="136"/>
    </location>
</feature>
<keyword evidence="2" id="KW-0808">Transferase</keyword>
<dbReference type="Proteomes" id="UP000623678">
    <property type="component" value="Unassembled WGS sequence"/>
</dbReference>
<organism evidence="2 3">
    <name type="scientific">Youxingia wuxianensis</name>
    <dbReference type="NCBI Taxonomy" id="2763678"/>
    <lineage>
        <taxon>Bacteria</taxon>
        <taxon>Bacillati</taxon>
        <taxon>Bacillota</taxon>
        <taxon>Clostridia</taxon>
        <taxon>Eubacteriales</taxon>
        <taxon>Oscillospiraceae</taxon>
        <taxon>Youxingia</taxon>
    </lineage>
</organism>
<name>A0A926IIK7_9FIRM</name>
<dbReference type="InterPro" id="IPR013216">
    <property type="entry name" value="Methyltransf_11"/>
</dbReference>
<dbReference type="PANTHER" id="PTHR43861">
    <property type="entry name" value="TRANS-ACONITATE 2-METHYLTRANSFERASE-RELATED"/>
    <property type="match status" value="1"/>
</dbReference>
<dbReference type="GO" id="GO:0032259">
    <property type="term" value="P:methylation"/>
    <property type="evidence" value="ECO:0007669"/>
    <property type="project" value="UniProtKB-KW"/>
</dbReference>
<dbReference type="RefSeq" id="WP_262396026.1">
    <property type="nucleotide sequence ID" value="NZ_JACRTD010000009.1"/>
</dbReference>
<accession>A0A926IIK7</accession>
<gene>
    <name evidence="2" type="ORF">H8705_12010</name>
</gene>
<dbReference type="AlphaFoldDB" id="A0A926IIK7"/>
<evidence type="ECO:0000313" key="2">
    <source>
        <dbReference type="EMBL" id="MBC8586305.1"/>
    </source>
</evidence>
<dbReference type="CDD" id="cd02440">
    <property type="entry name" value="AdoMet_MTases"/>
    <property type="match status" value="1"/>
</dbReference>
<evidence type="ECO:0000259" key="1">
    <source>
        <dbReference type="Pfam" id="PF08241"/>
    </source>
</evidence>
<evidence type="ECO:0000313" key="3">
    <source>
        <dbReference type="Proteomes" id="UP000623678"/>
    </source>
</evidence>
<keyword evidence="2" id="KW-0489">Methyltransferase</keyword>
<dbReference type="EMBL" id="JACRTD010000009">
    <property type="protein sequence ID" value="MBC8586305.1"/>
    <property type="molecule type" value="Genomic_DNA"/>
</dbReference>
<comment type="caution">
    <text evidence="2">The sequence shown here is derived from an EMBL/GenBank/DDBJ whole genome shotgun (WGS) entry which is preliminary data.</text>
</comment>
<dbReference type="InterPro" id="IPR029063">
    <property type="entry name" value="SAM-dependent_MTases_sf"/>
</dbReference>
<dbReference type="SUPFAM" id="SSF53335">
    <property type="entry name" value="S-adenosyl-L-methionine-dependent methyltransferases"/>
    <property type="match status" value="1"/>
</dbReference>